<evidence type="ECO:0000259" key="4">
    <source>
        <dbReference type="Pfam" id="PF07993"/>
    </source>
</evidence>
<dbReference type="InterPro" id="IPR013120">
    <property type="entry name" value="FAR_NAD-bd"/>
</dbReference>
<dbReference type="InterPro" id="IPR042099">
    <property type="entry name" value="ANL_N_sf"/>
</dbReference>
<name>A0A8H6RKK9_9PEZI</name>
<dbReference type="Proteomes" id="UP000660729">
    <property type="component" value="Unassembled WGS sequence"/>
</dbReference>
<dbReference type="PANTHER" id="PTHR43439:SF2">
    <property type="entry name" value="ENZYME, PUTATIVE (JCVI)-RELATED"/>
    <property type="match status" value="1"/>
</dbReference>
<reference evidence="5" key="1">
    <citation type="submission" date="2020-04" db="EMBL/GenBank/DDBJ databases">
        <title>Draft genome resource of the tomato pathogen Pseudocercospora fuligena.</title>
        <authorList>
            <person name="Zaccaron A."/>
        </authorList>
    </citation>
    <scope>NUCLEOTIDE SEQUENCE</scope>
    <source>
        <strain evidence="5">PF001</strain>
    </source>
</reference>
<dbReference type="Gene3D" id="3.40.50.12780">
    <property type="entry name" value="N-terminal domain of ligase-like"/>
    <property type="match status" value="1"/>
</dbReference>
<evidence type="ECO:0000259" key="3">
    <source>
        <dbReference type="Pfam" id="PF00501"/>
    </source>
</evidence>
<dbReference type="InterPro" id="IPR036291">
    <property type="entry name" value="NAD(P)-bd_dom_sf"/>
</dbReference>
<dbReference type="SUPFAM" id="SSF56801">
    <property type="entry name" value="Acetyl-CoA synthetase-like"/>
    <property type="match status" value="1"/>
</dbReference>
<accession>A0A8H6RKK9</accession>
<dbReference type="Gene3D" id="3.40.50.720">
    <property type="entry name" value="NAD(P)-binding Rossmann-like Domain"/>
    <property type="match status" value="1"/>
</dbReference>
<dbReference type="InterPro" id="IPR000873">
    <property type="entry name" value="AMP-dep_synth/lig_dom"/>
</dbReference>
<dbReference type="InterPro" id="IPR036736">
    <property type="entry name" value="ACP-like_sf"/>
</dbReference>
<evidence type="ECO:0000313" key="5">
    <source>
        <dbReference type="EMBL" id="KAF7192617.1"/>
    </source>
</evidence>
<evidence type="ECO:0000313" key="6">
    <source>
        <dbReference type="Proteomes" id="UP000660729"/>
    </source>
</evidence>
<evidence type="ECO:0000256" key="2">
    <source>
        <dbReference type="ARBA" id="ARBA00022553"/>
    </source>
</evidence>
<proteinExistence type="predicted"/>
<keyword evidence="6" id="KW-1185">Reference proteome</keyword>
<dbReference type="InterPro" id="IPR051414">
    <property type="entry name" value="Adenylate-forming_Reductase"/>
</dbReference>
<keyword evidence="2" id="KW-0597">Phosphoprotein</keyword>
<dbReference type="AlphaFoldDB" id="A0A8H6RKK9"/>
<dbReference type="Pfam" id="PF00501">
    <property type="entry name" value="AMP-binding"/>
    <property type="match status" value="1"/>
</dbReference>
<organism evidence="5 6">
    <name type="scientific">Pseudocercospora fuligena</name>
    <dbReference type="NCBI Taxonomy" id="685502"/>
    <lineage>
        <taxon>Eukaryota</taxon>
        <taxon>Fungi</taxon>
        <taxon>Dikarya</taxon>
        <taxon>Ascomycota</taxon>
        <taxon>Pezizomycotina</taxon>
        <taxon>Dothideomycetes</taxon>
        <taxon>Dothideomycetidae</taxon>
        <taxon>Mycosphaerellales</taxon>
        <taxon>Mycosphaerellaceae</taxon>
        <taxon>Pseudocercospora</taxon>
    </lineage>
</organism>
<dbReference type="SUPFAM" id="SSF51735">
    <property type="entry name" value="NAD(P)-binding Rossmann-fold domains"/>
    <property type="match status" value="1"/>
</dbReference>
<comment type="caution">
    <text evidence="5">The sequence shown here is derived from an EMBL/GenBank/DDBJ whole genome shotgun (WGS) entry which is preliminary data.</text>
</comment>
<feature type="domain" description="AMP-dependent synthetase/ligase" evidence="3">
    <location>
        <begin position="31"/>
        <end position="353"/>
    </location>
</feature>
<dbReference type="Pfam" id="PF07993">
    <property type="entry name" value="NAD_binding_4"/>
    <property type="match status" value="1"/>
</dbReference>
<dbReference type="OrthoDB" id="429813at2759"/>
<feature type="domain" description="Thioester reductase (TE)" evidence="4">
    <location>
        <begin position="690"/>
        <end position="943"/>
    </location>
</feature>
<sequence>MPELNYFTCTLGEAKPYRDDSFTNITDFIEQQAKAIPDYPAAGFYRPSSESNSAWRSDVFTFKDVLSRSISTANALSASLGVEGRQVVALLCPSTVEFLFTWLGLIRLGHSVLLVAPQNSSKGVAELCKQSNANNLIFDKKYEQLAKESRVEAGKDFALKLHDLPQVDLESADLHVAAGELKEAVSKDDIAYLFHTSGTSSGIPKPIPQSHYAGTGVLPRLDGSSSATFSTTPLYHGGIADLFRAWTSKALIWLFPSKDVPITAANIVQCLKTASQTKTPPIKYFASVPYVLQTMASDDVGLQHLQGMEMVSVGGSALPDDVGNTLVNEGVHLVSRFGSAECGFIMSSHRDYKEDRCWQYLRLSKAGSAFLKFEEQESGLAELIVLPDWPHMSKRNRPDGSFATSDLFERRPEIPDAWRYHSRADSQLTLTIGKSFDPAPVEAAIVARSDLLQDELVFGEQRPYPGALLFRSAKAKDLSDEELLDQVAPEVERVNAEGEAYARISRNMLIPMPHTEAPLEKSSKGTVLRSKAEERYSSEIEAAYGNSSAPKQTIPDDQVDSTITGIVRSVMGGKSRRGEELDSQTDLFAYGVDSAACLQIRHAVSALLPEKSPALPMTIVQDRGTIQQLSETILDIRNGRETRRDSHSDELALMEGLVEQYSQFHADASTTAACLKDSSKNNEAKTVLMTGATGALGSHLLARLLENSTVSRIHLLLRGDNQEAAKQRVLKVLEQRKLAAANAFQTKVVIHTCTLSNPRLGLPEEIYLQLVEEVDVLYHLAWAVDFILPLNAFKQHFAGLQTLLNFAVSALHRRQHADGEAGFLNFVFCSSTASVANFSCSSPGELVPESIITDPNVSSPAGYSRSKWVAENICHQAALANPGLARSLSVVRVGQLSGDTVHGIWNKSEAYPLMLGTAEVTGCLPDLPDEGVAWLPVDKAAAAFVQLGLDDLDQHQGEGVSALHVLNQDTTTSWRMLLDWIRSAESFEVVPPYEWLERLEKLSSTDEEDHGENNDGHPALMLLDFWKQAYGGNGGGSGKEAAGPGLEIQRTIAAMPTLAEIKPVDREYALKLWKWIRETV</sequence>
<dbReference type="SUPFAM" id="SSF47336">
    <property type="entry name" value="ACP-like"/>
    <property type="match status" value="1"/>
</dbReference>
<gene>
    <name evidence="5" type="ORF">HII31_06079</name>
</gene>
<protein>
    <submittedName>
        <fullName evidence="5">Adenylate-forming reductase</fullName>
    </submittedName>
</protein>
<keyword evidence="1" id="KW-0596">Phosphopantetheine</keyword>
<dbReference type="EMBL" id="JABCIY010000117">
    <property type="protein sequence ID" value="KAF7192617.1"/>
    <property type="molecule type" value="Genomic_DNA"/>
</dbReference>
<dbReference type="Pfam" id="PF23562">
    <property type="entry name" value="AMP-binding_C_3"/>
    <property type="match status" value="1"/>
</dbReference>
<dbReference type="PANTHER" id="PTHR43439">
    <property type="entry name" value="PHENYLACETATE-COENZYME A LIGASE"/>
    <property type="match status" value="1"/>
</dbReference>
<evidence type="ECO:0000256" key="1">
    <source>
        <dbReference type="ARBA" id="ARBA00022450"/>
    </source>
</evidence>